<dbReference type="AlphaFoldDB" id="A0ABC8C158"/>
<dbReference type="Proteomes" id="UP000192251">
    <property type="component" value="Chromosome"/>
</dbReference>
<dbReference type="PANTHER" id="PTHR37042">
    <property type="entry name" value="OUTER MEMBRANE PROTEIN RV1973"/>
    <property type="match status" value="1"/>
</dbReference>
<keyword evidence="4" id="KW-1185">Reference proteome</keyword>
<evidence type="ECO:0000256" key="2">
    <source>
        <dbReference type="ARBA" id="ARBA00023136"/>
    </source>
</evidence>
<dbReference type="KEGG" id="kab:B7C62_32350"/>
<comment type="subcellular location">
    <subcellularLocation>
        <location evidence="1">Membrane</location>
    </subcellularLocation>
</comment>
<proteinExistence type="predicted"/>
<dbReference type="RefSeq" id="WP_084751988.1">
    <property type="nucleotide sequence ID" value="NZ_CP020563.1"/>
</dbReference>
<dbReference type="InterPro" id="IPR032710">
    <property type="entry name" value="NTF2-like_dom_sf"/>
</dbReference>
<protein>
    <recommendedName>
        <fullName evidence="5">SnoaL-like domain-containing protein</fullName>
    </recommendedName>
</protein>
<organism evidence="3 4">
    <name type="scientific">Kitasatospora albolonga</name>
    <dbReference type="NCBI Taxonomy" id="68173"/>
    <lineage>
        <taxon>Bacteria</taxon>
        <taxon>Bacillati</taxon>
        <taxon>Actinomycetota</taxon>
        <taxon>Actinomycetes</taxon>
        <taxon>Kitasatosporales</taxon>
        <taxon>Streptomycetaceae</taxon>
        <taxon>Kitasatospora</taxon>
    </lineage>
</organism>
<gene>
    <name evidence="3" type="ORF">B7C62_32350</name>
</gene>
<keyword evidence="2" id="KW-0472">Membrane</keyword>
<evidence type="ECO:0008006" key="5">
    <source>
        <dbReference type="Google" id="ProtNLM"/>
    </source>
</evidence>
<dbReference type="PANTHER" id="PTHR37042:SF4">
    <property type="entry name" value="OUTER MEMBRANE PROTEIN RV1973"/>
    <property type="match status" value="1"/>
</dbReference>
<dbReference type="GO" id="GO:0016020">
    <property type="term" value="C:membrane"/>
    <property type="evidence" value="ECO:0007669"/>
    <property type="project" value="UniProtKB-SubCell"/>
</dbReference>
<evidence type="ECO:0000313" key="3">
    <source>
        <dbReference type="EMBL" id="ARF76457.1"/>
    </source>
</evidence>
<evidence type="ECO:0000256" key="1">
    <source>
        <dbReference type="ARBA" id="ARBA00004370"/>
    </source>
</evidence>
<dbReference type="SUPFAM" id="SSF54427">
    <property type="entry name" value="NTF2-like"/>
    <property type="match status" value="1"/>
</dbReference>
<name>A0ABC8C158_9ACTN</name>
<reference evidence="3 4" key="1">
    <citation type="submission" date="2017-04" db="EMBL/GenBank/DDBJ databases">
        <title>The complete genome sequence of Streptomyces albolongus YIM 101047, the producer of novel bafilomycins and novel odoriferous sesquiterpenoids.</title>
        <authorList>
            <person name="Yin M."/>
            <person name="Jiang Y."/>
        </authorList>
    </citation>
    <scope>NUCLEOTIDE SEQUENCE [LARGE SCALE GENOMIC DNA]</scope>
    <source>
        <strain evidence="3 4">YIM 101047</strain>
    </source>
</reference>
<evidence type="ECO:0000313" key="4">
    <source>
        <dbReference type="Proteomes" id="UP000192251"/>
    </source>
</evidence>
<accession>A0ABC8C158</accession>
<dbReference type="EMBL" id="CP020563">
    <property type="protein sequence ID" value="ARF76457.1"/>
    <property type="molecule type" value="Genomic_DNA"/>
</dbReference>
<sequence length="182" mass="18959">MRLRTKRRGTRRPRSLGGWAVLLAAALVCGLGAWSYAQARGDRTLAHAKARDTALAQGKRHLATLNSLDGKDTTSVSTGLRAWRDSSTGPLHDQLERTSAADAKALTRSGETARAKVTSAALTALDDRTGTAELIATVDVQVTPRAGGAPGTQRKRFTATLARTGDGWKVKALTATAAGGGG</sequence>